<name>A0A7W3N1T7_9ACTN</name>
<dbReference type="RefSeq" id="WP_182706969.1">
    <property type="nucleotide sequence ID" value="NZ_JACJII010000001.1"/>
</dbReference>
<dbReference type="EMBL" id="JACJII010000001">
    <property type="protein sequence ID" value="MBA9005914.1"/>
    <property type="molecule type" value="Genomic_DNA"/>
</dbReference>
<dbReference type="Proteomes" id="UP000539313">
    <property type="component" value="Unassembled WGS sequence"/>
</dbReference>
<reference evidence="1 2" key="1">
    <citation type="submission" date="2020-08" db="EMBL/GenBank/DDBJ databases">
        <title>Sequencing the genomes of 1000 actinobacteria strains.</title>
        <authorList>
            <person name="Klenk H.-P."/>
        </authorList>
    </citation>
    <scope>NUCLEOTIDE SEQUENCE [LARGE SCALE GENOMIC DNA]</scope>
    <source>
        <strain evidence="1 2">DSM 45823</strain>
    </source>
</reference>
<organism evidence="1 2">
    <name type="scientific">Thermomonospora cellulosilytica</name>
    <dbReference type="NCBI Taxonomy" id="1411118"/>
    <lineage>
        <taxon>Bacteria</taxon>
        <taxon>Bacillati</taxon>
        <taxon>Actinomycetota</taxon>
        <taxon>Actinomycetes</taxon>
        <taxon>Streptosporangiales</taxon>
        <taxon>Thermomonosporaceae</taxon>
        <taxon>Thermomonospora</taxon>
    </lineage>
</organism>
<accession>A0A7W3N1T7</accession>
<gene>
    <name evidence="1" type="ORF">HNR21_004796</name>
</gene>
<proteinExistence type="predicted"/>
<evidence type="ECO:0000313" key="1">
    <source>
        <dbReference type="EMBL" id="MBA9005914.1"/>
    </source>
</evidence>
<protein>
    <submittedName>
        <fullName evidence="1">Uncharacterized protein</fullName>
    </submittedName>
</protein>
<evidence type="ECO:0000313" key="2">
    <source>
        <dbReference type="Proteomes" id="UP000539313"/>
    </source>
</evidence>
<dbReference type="AlphaFoldDB" id="A0A7W3N1T7"/>
<sequence>MSMIVQCNGCGNTFKPGSSDHAISGERTNGLGGGGLPNGRFDWCMPCAQVAFEAVAQCTTDRRLREAGYVGRFGG</sequence>
<comment type="caution">
    <text evidence="1">The sequence shown here is derived from an EMBL/GenBank/DDBJ whole genome shotgun (WGS) entry which is preliminary data.</text>
</comment>
<keyword evidence="2" id="KW-1185">Reference proteome</keyword>